<protein>
    <submittedName>
        <fullName evidence="4">MORN repeat-containing protein 1 isoform X1</fullName>
    </submittedName>
</protein>
<feature type="region of interest" description="Disordered" evidence="2">
    <location>
        <begin position="1"/>
        <end position="34"/>
    </location>
</feature>
<keyword evidence="1" id="KW-0677">Repeat</keyword>
<dbReference type="SMART" id="SM00698">
    <property type="entry name" value="MORN"/>
    <property type="match status" value="7"/>
</dbReference>
<name>A0ABM3Y479_ERIEU</name>
<accession>A0ABM3Y479</accession>
<dbReference type="InterPro" id="IPR003409">
    <property type="entry name" value="MORN"/>
</dbReference>
<dbReference type="Proteomes" id="UP001652624">
    <property type="component" value="Chromosome 10"/>
</dbReference>
<evidence type="ECO:0000313" key="3">
    <source>
        <dbReference type="Proteomes" id="UP001652624"/>
    </source>
</evidence>
<feature type="compositionally biased region" description="Polar residues" evidence="2">
    <location>
        <begin position="420"/>
        <end position="429"/>
    </location>
</feature>
<dbReference type="RefSeq" id="XP_060055874.1">
    <property type="nucleotide sequence ID" value="XM_060199891.1"/>
</dbReference>
<sequence length="526" mass="56914">METSGHNMAAASSEVSPGSRLQRRDRRGRPPSDGYGVYIYPNSFFQYEGEWKGGKKHGHGKLLFKDGSYYEGEFVHGEITGEGCRYWASSGNTYSGHFVLGEPQGHGMMKYKAGGYYEGELSHGMREGLGCLVDQDGQTYKGWFHNHRRHGRGQMTFQNGDKYEGDWVRDQRQGHGVLHQVDGSTYEVAGHLYSSSTCQCCSLPFSTLFSSQGQWHGDVFSGLGTLTHCSGVTYHGLWVNGHPVAQATRMVILGPEVLAVAPGAAFTLMVQLQQANGAVAEGEHGRMLRLSAGVRYVQLLAHAQVSFFAVDETHQEVPTQTPFGFECIPYPLWSPTSGSLEPGAALKRATSLPSLDDLETASVTWCAQGNPISSLPAGGQESYCLQYCQQAQHGHVQFEDVRLGPPPLWYHPIPFFSTPQQKTCNQPRGTTGDAVGGSRPSSMMASPGLVTAALPGEYVIMVHDVTTPPFLGHTLPTAFQHLRVTAQGGQSQPSQPPRGGPEAPGKGPDTSGKSSEPFGEGPDVPR</sequence>
<organism evidence="3 4">
    <name type="scientific">Erinaceus europaeus</name>
    <name type="common">Western European hedgehog</name>
    <dbReference type="NCBI Taxonomy" id="9365"/>
    <lineage>
        <taxon>Eukaryota</taxon>
        <taxon>Metazoa</taxon>
        <taxon>Chordata</taxon>
        <taxon>Craniata</taxon>
        <taxon>Vertebrata</taxon>
        <taxon>Euteleostomi</taxon>
        <taxon>Mammalia</taxon>
        <taxon>Eutheria</taxon>
        <taxon>Laurasiatheria</taxon>
        <taxon>Eulipotyphla</taxon>
        <taxon>Erinaceidae</taxon>
        <taxon>Erinaceinae</taxon>
        <taxon>Erinaceus</taxon>
    </lineage>
</organism>
<keyword evidence="3" id="KW-1185">Reference proteome</keyword>
<gene>
    <name evidence="4" type="primary">MORN1</name>
</gene>
<feature type="region of interest" description="Disordered" evidence="2">
    <location>
        <begin position="486"/>
        <end position="526"/>
    </location>
</feature>
<dbReference type="SUPFAM" id="SSF82185">
    <property type="entry name" value="Histone H3 K4-specific methyltransferase SET7/9 N-terminal domain"/>
    <property type="match status" value="2"/>
</dbReference>
<dbReference type="GeneID" id="103119257"/>
<proteinExistence type="predicted"/>
<dbReference type="Pfam" id="PF02493">
    <property type="entry name" value="MORN"/>
    <property type="match status" value="8"/>
</dbReference>
<evidence type="ECO:0000313" key="4">
    <source>
        <dbReference type="RefSeq" id="XP_060055874.1"/>
    </source>
</evidence>
<evidence type="ECO:0000256" key="1">
    <source>
        <dbReference type="ARBA" id="ARBA00022737"/>
    </source>
</evidence>
<evidence type="ECO:0000256" key="2">
    <source>
        <dbReference type="SAM" id="MobiDB-lite"/>
    </source>
</evidence>
<dbReference type="Gene3D" id="2.20.110.10">
    <property type="entry name" value="Histone H3 K4-specific methyltransferase SET7/9 N-terminal domain"/>
    <property type="match status" value="3"/>
</dbReference>
<reference evidence="4" key="1">
    <citation type="submission" date="2025-08" db="UniProtKB">
        <authorList>
            <consortium name="RefSeq"/>
        </authorList>
    </citation>
    <scope>IDENTIFICATION</scope>
</reference>
<feature type="region of interest" description="Disordered" evidence="2">
    <location>
        <begin position="420"/>
        <end position="441"/>
    </location>
</feature>
<dbReference type="PANTHER" id="PTHR43215">
    <property type="entry name" value="RADIAL SPOKE HEAD 1 HOMOLOG"/>
    <property type="match status" value="1"/>
</dbReference>
<dbReference type="PANTHER" id="PTHR43215:SF14">
    <property type="entry name" value="RADIAL SPOKE HEAD 1 HOMOLOG"/>
    <property type="match status" value="1"/>
</dbReference>